<dbReference type="GO" id="GO:0008270">
    <property type="term" value="F:zinc ion binding"/>
    <property type="evidence" value="ECO:0007669"/>
    <property type="project" value="UniProtKB-KW"/>
</dbReference>
<keyword evidence="9 13" id="KW-0804">Transcription</keyword>
<keyword evidence="6 13" id="KW-0805">Transcription regulation</keyword>
<dbReference type="Gene3D" id="6.20.210.20">
    <property type="entry name" value="THAP domain"/>
    <property type="match status" value="1"/>
</dbReference>
<keyword evidence="4 12" id="KW-0863">Zinc-finger</keyword>
<dbReference type="InterPro" id="IPR026516">
    <property type="entry name" value="THAP1/10"/>
</dbReference>
<comment type="function">
    <text evidence="13">DNA-binding transcription regulator that regulates endothelial cell proliferation and G1/S cell-cycle progression. Specifically binds the 5'-[AT]NTNN[GT]GGCA[AGT]-3' core DNA sequence and acts by modulating expression of pRB-E2F cell-cycle target genes.</text>
</comment>
<keyword evidence="5" id="KW-0862">Zinc</keyword>
<comment type="subcellular location">
    <subcellularLocation>
        <location evidence="1 13">Nucleus</location>
        <location evidence="1 13">Nucleoplasm</location>
    </subcellularLocation>
</comment>
<dbReference type="SMART" id="SM00692">
    <property type="entry name" value="DM3"/>
    <property type="match status" value="1"/>
</dbReference>
<keyword evidence="11 13" id="KW-0131">Cell cycle</keyword>
<feature type="domain" description="THAP-type" evidence="14">
    <location>
        <begin position="1"/>
        <end position="90"/>
    </location>
</feature>
<dbReference type="GO" id="GO:0003700">
    <property type="term" value="F:DNA-binding transcription factor activity"/>
    <property type="evidence" value="ECO:0007669"/>
    <property type="project" value="UniProtKB-UniRule"/>
</dbReference>
<evidence type="ECO:0000256" key="13">
    <source>
        <dbReference type="RuleBase" id="RU369073"/>
    </source>
</evidence>
<dbReference type="SMART" id="SM00980">
    <property type="entry name" value="THAP"/>
    <property type="match status" value="1"/>
</dbReference>
<name>A0A7J6D598_9TELE</name>
<accession>A0A7J6D598</accession>
<keyword evidence="7 13" id="KW-0175">Coiled coil</keyword>
<evidence type="ECO:0000256" key="4">
    <source>
        <dbReference type="ARBA" id="ARBA00022771"/>
    </source>
</evidence>
<sequence length="432" mass="47730">MAQSSCRCYCSVPCCSNNKQKFPYLSFHDFPVDTDTRARWIRAIKRDEGPSFQILRGSTYVCSQHFVPEDTCTSASGRTRIKKGAVPSRFSWNDWGKGRGSHARQSVYQRSRKHFRAAVLDESQEMPVPGDITEEALSAGGVAKDHDYAYHPSPGKLDSAARRIQELELQVLSLELEIQQLTFWLDTTLEDPTLVVPSLVVLEDPTPVVPSPVVPEDPTPVVPSPVVPEDPILVVPSPVVLEDLTPVVPSPVVPSSVVPKAVIEQPAFLSRPRRPPQNHQLSLSWSKCLCCLHSFSLTCRLQPGSLLGWPHLSFLVYESDPEPAPALESTPESVLIYKFAPKSVPVQESTAESTQVYECIQEFAPVYESAPEPVLVQESAPDPHQPCQLCSSGLQFRQLHCGDLWSRRPFCGGRLLFLPCQPCLGSSSTLVP</sequence>
<reference evidence="15 16" key="1">
    <citation type="submission" date="2020-04" db="EMBL/GenBank/DDBJ databases">
        <title>Chromosome-level genome assembly of a cyprinid fish Onychostoma macrolepis by integration of Nanopore Sequencing, Bionano and Hi-C technology.</title>
        <authorList>
            <person name="Wang D."/>
        </authorList>
    </citation>
    <scope>NUCLEOTIDE SEQUENCE [LARGE SCALE GENOMIC DNA]</scope>
    <source>
        <strain evidence="15">SWU-2019</strain>
        <tissue evidence="15">Muscle</tissue>
    </source>
</reference>
<comment type="caution">
    <text evidence="15">The sequence shown here is derived from an EMBL/GenBank/DDBJ whole genome shotgun (WGS) entry which is preliminary data.</text>
</comment>
<keyword evidence="16" id="KW-1185">Reference proteome</keyword>
<protein>
    <recommendedName>
        <fullName evidence="13">THAP domain-containing protein 1</fullName>
    </recommendedName>
</protein>
<gene>
    <name evidence="15" type="ORF">G5714_004639</name>
</gene>
<evidence type="ECO:0000256" key="12">
    <source>
        <dbReference type="PROSITE-ProRule" id="PRU00309"/>
    </source>
</evidence>
<organism evidence="15 16">
    <name type="scientific">Onychostoma macrolepis</name>
    <dbReference type="NCBI Taxonomy" id="369639"/>
    <lineage>
        <taxon>Eukaryota</taxon>
        <taxon>Metazoa</taxon>
        <taxon>Chordata</taxon>
        <taxon>Craniata</taxon>
        <taxon>Vertebrata</taxon>
        <taxon>Euteleostomi</taxon>
        <taxon>Actinopterygii</taxon>
        <taxon>Neopterygii</taxon>
        <taxon>Teleostei</taxon>
        <taxon>Ostariophysi</taxon>
        <taxon>Cypriniformes</taxon>
        <taxon>Cyprinidae</taxon>
        <taxon>Acrossocheilinae</taxon>
        <taxon>Onychostoma</taxon>
    </lineage>
</organism>
<dbReference type="GO" id="GO:0043565">
    <property type="term" value="F:sequence-specific DNA binding"/>
    <property type="evidence" value="ECO:0007669"/>
    <property type="project" value="UniProtKB-UniRule"/>
</dbReference>
<keyword evidence="10 13" id="KW-0539">Nucleus</keyword>
<evidence type="ECO:0000313" key="15">
    <source>
        <dbReference type="EMBL" id="KAF4114416.1"/>
    </source>
</evidence>
<evidence type="ECO:0000256" key="11">
    <source>
        <dbReference type="ARBA" id="ARBA00023306"/>
    </source>
</evidence>
<evidence type="ECO:0000259" key="14">
    <source>
        <dbReference type="PROSITE" id="PS50950"/>
    </source>
</evidence>
<dbReference type="InterPro" id="IPR006612">
    <property type="entry name" value="THAP_Znf"/>
</dbReference>
<dbReference type="GO" id="GO:0001935">
    <property type="term" value="P:endothelial cell proliferation"/>
    <property type="evidence" value="ECO:0007669"/>
    <property type="project" value="UniProtKB-UniRule"/>
</dbReference>
<evidence type="ECO:0000256" key="7">
    <source>
        <dbReference type="ARBA" id="ARBA00023054"/>
    </source>
</evidence>
<dbReference type="PANTHER" id="PTHR46600">
    <property type="entry name" value="THAP DOMAIN-CONTAINING"/>
    <property type="match status" value="1"/>
</dbReference>
<dbReference type="GO" id="GO:0005654">
    <property type="term" value="C:nucleoplasm"/>
    <property type="evidence" value="ECO:0007669"/>
    <property type="project" value="UniProtKB-SubCell"/>
</dbReference>
<dbReference type="Proteomes" id="UP000579812">
    <property type="component" value="Unassembled WGS sequence"/>
</dbReference>
<evidence type="ECO:0000256" key="10">
    <source>
        <dbReference type="ARBA" id="ARBA00023242"/>
    </source>
</evidence>
<evidence type="ECO:0000256" key="9">
    <source>
        <dbReference type="ARBA" id="ARBA00023163"/>
    </source>
</evidence>
<dbReference type="PROSITE" id="PS50950">
    <property type="entry name" value="ZF_THAP"/>
    <property type="match status" value="1"/>
</dbReference>
<proteinExistence type="inferred from homology"/>
<dbReference type="InterPro" id="IPR038441">
    <property type="entry name" value="THAP_Znf_sf"/>
</dbReference>
<comment type="similarity">
    <text evidence="2 13">Belongs to the THAP1 family.</text>
</comment>
<evidence type="ECO:0000256" key="3">
    <source>
        <dbReference type="ARBA" id="ARBA00022723"/>
    </source>
</evidence>
<evidence type="ECO:0000256" key="1">
    <source>
        <dbReference type="ARBA" id="ARBA00004642"/>
    </source>
</evidence>
<dbReference type="AlphaFoldDB" id="A0A7J6D598"/>
<dbReference type="Pfam" id="PF05485">
    <property type="entry name" value="THAP"/>
    <property type="match status" value="1"/>
</dbReference>
<dbReference type="SUPFAM" id="SSF57716">
    <property type="entry name" value="Glucocorticoid receptor-like (DNA-binding domain)"/>
    <property type="match status" value="1"/>
</dbReference>
<keyword evidence="8 12" id="KW-0238">DNA-binding</keyword>
<evidence type="ECO:0000256" key="8">
    <source>
        <dbReference type="ARBA" id="ARBA00023125"/>
    </source>
</evidence>
<evidence type="ECO:0000256" key="6">
    <source>
        <dbReference type="ARBA" id="ARBA00023015"/>
    </source>
</evidence>
<dbReference type="EMBL" id="JAAMOB010000004">
    <property type="protein sequence ID" value="KAF4114416.1"/>
    <property type="molecule type" value="Genomic_DNA"/>
</dbReference>
<evidence type="ECO:0000256" key="2">
    <source>
        <dbReference type="ARBA" id="ARBA00006177"/>
    </source>
</evidence>
<dbReference type="PANTHER" id="PTHR46600:SF1">
    <property type="entry name" value="THAP DOMAIN-CONTAINING PROTEIN 1"/>
    <property type="match status" value="1"/>
</dbReference>
<keyword evidence="3" id="KW-0479">Metal-binding</keyword>
<evidence type="ECO:0000256" key="5">
    <source>
        <dbReference type="ARBA" id="ARBA00022833"/>
    </source>
</evidence>
<evidence type="ECO:0000313" key="16">
    <source>
        <dbReference type="Proteomes" id="UP000579812"/>
    </source>
</evidence>